<dbReference type="Proteomes" id="UP001152320">
    <property type="component" value="Chromosome 3"/>
</dbReference>
<reference evidence="2" key="1">
    <citation type="submission" date="2021-10" db="EMBL/GenBank/DDBJ databases">
        <title>Tropical sea cucumber genome reveals ecological adaptation and Cuvierian tubules defense mechanism.</title>
        <authorList>
            <person name="Chen T."/>
        </authorList>
    </citation>
    <scope>NUCLEOTIDE SEQUENCE</scope>
    <source>
        <strain evidence="2">Nanhai2018</strain>
        <tissue evidence="2">Muscle</tissue>
    </source>
</reference>
<dbReference type="EMBL" id="JAIZAY010000003">
    <property type="protein sequence ID" value="KAJ8044976.1"/>
    <property type="molecule type" value="Genomic_DNA"/>
</dbReference>
<evidence type="ECO:0000313" key="2">
    <source>
        <dbReference type="EMBL" id="KAJ8044976.1"/>
    </source>
</evidence>
<evidence type="ECO:0000256" key="1">
    <source>
        <dbReference type="SAM" id="MobiDB-lite"/>
    </source>
</evidence>
<protein>
    <submittedName>
        <fullName evidence="2">Testis-expressed protein 43</fullName>
    </submittedName>
</protein>
<dbReference type="PANTHER" id="PTHR35247:SF1">
    <property type="entry name" value="TESTIS-EXPRESSED PROTEIN 43"/>
    <property type="match status" value="1"/>
</dbReference>
<keyword evidence="3" id="KW-1185">Reference proteome</keyword>
<accession>A0A9Q1CHC5</accession>
<dbReference type="PANTHER" id="PTHR35247">
    <property type="entry name" value="TESTIS-EXPRESSED PROTEIN 43"/>
    <property type="match status" value="1"/>
</dbReference>
<feature type="region of interest" description="Disordered" evidence="1">
    <location>
        <begin position="1"/>
        <end position="21"/>
    </location>
</feature>
<feature type="compositionally biased region" description="Polar residues" evidence="1">
    <location>
        <begin position="1"/>
        <end position="18"/>
    </location>
</feature>
<name>A0A9Q1CHC5_HOLLE</name>
<dbReference type="AlphaFoldDB" id="A0A9Q1CHC5"/>
<sequence length="119" mass="13859">MSQRASSGNKTSPQSIPQFSKLHPVIPRRYVPEWKTDMKNRELIVKNCDMSGIIPKGPHDESLFLDKRERMNEVEPRQRVNAKRPDFPRSVALRPEFHTAQSKYQSSLMFRTDDMASEN</sequence>
<dbReference type="InterPro" id="IPR027965">
    <property type="entry name" value="SPMIP10"/>
</dbReference>
<dbReference type="Pfam" id="PF14983">
    <property type="entry name" value="SPMIP10-like"/>
    <property type="match status" value="1"/>
</dbReference>
<proteinExistence type="predicted"/>
<comment type="caution">
    <text evidence="2">The sequence shown here is derived from an EMBL/GenBank/DDBJ whole genome shotgun (WGS) entry which is preliminary data.</text>
</comment>
<evidence type="ECO:0000313" key="3">
    <source>
        <dbReference type="Proteomes" id="UP001152320"/>
    </source>
</evidence>
<gene>
    <name evidence="2" type="ORF">HOLleu_07888</name>
</gene>
<organism evidence="2 3">
    <name type="scientific">Holothuria leucospilota</name>
    <name type="common">Black long sea cucumber</name>
    <name type="synonym">Mertensiothuria leucospilota</name>
    <dbReference type="NCBI Taxonomy" id="206669"/>
    <lineage>
        <taxon>Eukaryota</taxon>
        <taxon>Metazoa</taxon>
        <taxon>Echinodermata</taxon>
        <taxon>Eleutherozoa</taxon>
        <taxon>Echinozoa</taxon>
        <taxon>Holothuroidea</taxon>
        <taxon>Aspidochirotacea</taxon>
        <taxon>Aspidochirotida</taxon>
        <taxon>Holothuriidae</taxon>
        <taxon>Holothuria</taxon>
    </lineage>
</organism>
<dbReference type="OrthoDB" id="9972026at2759"/>